<sequence>MYIFEQCEGVVFRRCRGSPRDLWRLLDTSAAICFTMTLIFTFTFCFQKEERHQAGGNGPRPLSQGPNRGRFSHAKEFFSAITIENTRGGMLGLAGDRTANVVILAAQA</sequence>
<comment type="caution">
    <text evidence="2">The sequence shown here is derived from an EMBL/GenBank/DDBJ whole genome shotgun (WGS) entry which is preliminary data.</text>
</comment>
<accession>A0ABR3MCA6</accession>
<keyword evidence="1" id="KW-1133">Transmembrane helix</keyword>
<evidence type="ECO:0000256" key="1">
    <source>
        <dbReference type="SAM" id="Phobius"/>
    </source>
</evidence>
<name>A0ABR3MCA6_9TELE</name>
<evidence type="ECO:0000313" key="2">
    <source>
        <dbReference type="EMBL" id="KAL1262753.1"/>
    </source>
</evidence>
<gene>
    <name evidence="2" type="ORF">QQF64_005492</name>
</gene>
<keyword evidence="3" id="KW-1185">Reference proteome</keyword>
<organism evidence="2 3">
    <name type="scientific">Cirrhinus molitorella</name>
    <name type="common">mud carp</name>
    <dbReference type="NCBI Taxonomy" id="172907"/>
    <lineage>
        <taxon>Eukaryota</taxon>
        <taxon>Metazoa</taxon>
        <taxon>Chordata</taxon>
        <taxon>Craniata</taxon>
        <taxon>Vertebrata</taxon>
        <taxon>Euteleostomi</taxon>
        <taxon>Actinopterygii</taxon>
        <taxon>Neopterygii</taxon>
        <taxon>Teleostei</taxon>
        <taxon>Ostariophysi</taxon>
        <taxon>Cypriniformes</taxon>
        <taxon>Cyprinidae</taxon>
        <taxon>Labeoninae</taxon>
        <taxon>Labeonini</taxon>
        <taxon>Cirrhinus</taxon>
    </lineage>
</organism>
<proteinExistence type="predicted"/>
<feature type="transmembrane region" description="Helical" evidence="1">
    <location>
        <begin position="28"/>
        <end position="46"/>
    </location>
</feature>
<reference evidence="2 3" key="1">
    <citation type="submission" date="2023-09" db="EMBL/GenBank/DDBJ databases">
        <authorList>
            <person name="Wang M."/>
        </authorList>
    </citation>
    <scope>NUCLEOTIDE SEQUENCE [LARGE SCALE GENOMIC DNA]</scope>
    <source>
        <strain evidence="2">GT-2023</strain>
        <tissue evidence="2">Liver</tissue>
    </source>
</reference>
<keyword evidence="1" id="KW-0472">Membrane</keyword>
<keyword evidence="1" id="KW-0812">Transmembrane</keyword>
<protein>
    <submittedName>
        <fullName evidence="2">Uncharacterized protein</fullName>
    </submittedName>
</protein>
<dbReference type="Proteomes" id="UP001558613">
    <property type="component" value="Unassembled WGS sequence"/>
</dbReference>
<dbReference type="EMBL" id="JAYMGO010000013">
    <property type="protein sequence ID" value="KAL1262753.1"/>
    <property type="molecule type" value="Genomic_DNA"/>
</dbReference>
<evidence type="ECO:0000313" key="3">
    <source>
        <dbReference type="Proteomes" id="UP001558613"/>
    </source>
</evidence>